<comment type="subcellular location">
    <subcellularLocation>
        <location evidence="1 7">Cell membrane</location>
        <topology evidence="1 7">Multi-pass membrane protein</topology>
    </subcellularLocation>
</comment>
<evidence type="ECO:0000256" key="4">
    <source>
        <dbReference type="ARBA" id="ARBA00022692"/>
    </source>
</evidence>
<keyword evidence="6 7" id="KW-0472">Membrane</keyword>
<evidence type="ECO:0000313" key="10">
    <source>
        <dbReference type="Proteomes" id="UP000569914"/>
    </source>
</evidence>
<keyword evidence="3" id="KW-1003">Cell membrane</keyword>
<feature type="domain" description="ABC transmembrane type-1" evidence="8">
    <location>
        <begin position="99"/>
        <end position="304"/>
    </location>
</feature>
<dbReference type="InterPro" id="IPR035906">
    <property type="entry name" value="MetI-like_sf"/>
</dbReference>
<dbReference type="Pfam" id="PF19300">
    <property type="entry name" value="BPD_transp_1_N"/>
    <property type="match status" value="1"/>
</dbReference>
<dbReference type="GO" id="GO:0055085">
    <property type="term" value="P:transmembrane transport"/>
    <property type="evidence" value="ECO:0007669"/>
    <property type="project" value="InterPro"/>
</dbReference>
<feature type="transmembrane region" description="Helical" evidence="7">
    <location>
        <begin position="138"/>
        <end position="163"/>
    </location>
</feature>
<evidence type="ECO:0000256" key="1">
    <source>
        <dbReference type="ARBA" id="ARBA00004651"/>
    </source>
</evidence>
<feature type="transmembrane region" description="Helical" evidence="7">
    <location>
        <begin position="285"/>
        <end position="311"/>
    </location>
</feature>
<evidence type="ECO:0000256" key="2">
    <source>
        <dbReference type="ARBA" id="ARBA00022448"/>
    </source>
</evidence>
<comment type="caution">
    <text evidence="9">The sequence shown here is derived from an EMBL/GenBank/DDBJ whole genome shotgun (WGS) entry which is preliminary data.</text>
</comment>
<dbReference type="SUPFAM" id="SSF161098">
    <property type="entry name" value="MetI-like"/>
    <property type="match status" value="1"/>
</dbReference>
<keyword evidence="4 7" id="KW-0812">Transmembrane</keyword>
<reference evidence="9 10" key="1">
    <citation type="submission" date="2020-07" db="EMBL/GenBank/DDBJ databases">
        <title>Sequencing the genomes of 1000 actinobacteria strains.</title>
        <authorList>
            <person name="Klenk H.-P."/>
        </authorList>
    </citation>
    <scope>NUCLEOTIDE SEQUENCE [LARGE SCALE GENOMIC DNA]</scope>
    <source>
        <strain evidence="9 10">DSM 22083</strain>
    </source>
</reference>
<name>A0A7Y9ICN8_9ACTN</name>
<feature type="transmembrane region" description="Helical" evidence="7">
    <location>
        <begin position="105"/>
        <end position="126"/>
    </location>
</feature>
<evidence type="ECO:0000256" key="3">
    <source>
        <dbReference type="ARBA" id="ARBA00022475"/>
    </source>
</evidence>
<gene>
    <name evidence="9" type="ORF">BKA15_005807</name>
</gene>
<dbReference type="PANTHER" id="PTHR43163:SF6">
    <property type="entry name" value="DIPEPTIDE TRANSPORT SYSTEM PERMEASE PROTEIN DPPB-RELATED"/>
    <property type="match status" value="1"/>
</dbReference>
<dbReference type="CDD" id="cd06261">
    <property type="entry name" value="TM_PBP2"/>
    <property type="match status" value="1"/>
</dbReference>
<feature type="transmembrane region" description="Helical" evidence="7">
    <location>
        <begin position="239"/>
        <end position="265"/>
    </location>
</feature>
<evidence type="ECO:0000256" key="6">
    <source>
        <dbReference type="ARBA" id="ARBA00023136"/>
    </source>
</evidence>
<organism evidence="9 10">
    <name type="scientific">Microlunatus parietis</name>
    <dbReference type="NCBI Taxonomy" id="682979"/>
    <lineage>
        <taxon>Bacteria</taxon>
        <taxon>Bacillati</taxon>
        <taxon>Actinomycetota</taxon>
        <taxon>Actinomycetes</taxon>
        <taxon>Propionibacteriales</taxon>
        <taxon>Propionibacteriaceae</taxon>
        <taxon>Microlunatus</taxon>
    </lineage>
</organism>
<dbReference type="Pfam" id="PF00528">
    <property type="entry name" value="BPD_transp_1"/>
    <property type="match status" value="1"/>
</dbReference>
<keyword evidence="5 7" id="KW-1133">Transmembrane helix</keyword>
<comment type="similarity">
    <text evidence="7">Belongs to the binding-protein-dependent transport system permease family.</text>
</comment>
<feature type="transmembrane region" description="Helical" evidence="7">
    <location>
        <begin position="9"/>
        <end position="27"/>
    </location>
</feature>
<dbReference type="Gene3D" id="1.10.3720.10">
    <property type="entry name" value="MetI-like"/>
    <property type="match status" value="1"/>
</dbReference>
<evidence type="ECO:0000313" key="9">
    <source>
        <dbReference type="EMBL" id="NYE74478.1"/>
    </source>
</evidence>
<keyword evidence="2 7" id="KW-0813">Transport</keyword>
<dbReference type="RefSeq" id="WP_179756812.1">
    <property type="nucleotide sequence ID" value="NZ_JACCBU010000001.1"/>
</dbReference>
<evidence type="ECO:0000256" key="7">
    <source>
        <dbReference type="RuleBase" id="RU363032"/>
    </source>
</evidence>
<accession>A0A7Y9ICN8</accession>
<feature type="transmembrane region" description="Helical" evidence="7">
    <location>
        <begin position="183"/>
        <end position="202"/>
    </location>
</feature>
<dbReference type="InterPro" id="IPR045621">
    <property type="entry name" value="BPD_transp_1_N"/>
</dbReference>
<dbReference type="InterPro" id="IPR000515">
    <property type="entry name" value="MetI-like"/>
</dbReference>
<dbReference type="Proteomes" id="UP000569914">
    <property type="component" value="Unassembled WGS sequence"/>
</dbReference>
<sequence length="318" mass="34284">MGSYLIRRLLINLGVFWVISVAIFALTRATPGDPIAMMIPPELLNSGSAEYIAARRAELGLDQPVVLQYLRWAGSALTGDLGYSMVNGRPVTELLLERLGPTIELMGVGMICSILIAFPLGILAAVRRNTFVDYLATFFSLGIVAFPVFFIALVAIFVFTLQFPILPSSGITDPTNPTLLNTLRHLVLPALILGIGNSGRLMRYVRSSLLSELDSDYVRTARAKGASPRLAVLHGLRNSLIPVITILASDLSHLVAGAVVIEQIFAWPGMGRLAVTAVAQNDYSVIIGFALVGAVMVLASNLLADILYTVVDPRVRLQ</sequence>
<dbReference type="AlphaFoldDB" id="A0A7Y9ICN8"/>
<evidence type="ECO:0000256" key="5">
    <source>
        <dbReference type="ARBA" id="ARBA00022989"/>
    </source>
</evidence>
<keyword evidence="10" id="KW-1185">Reference proteome</keyword>
<dbReference type="PANTHER" id="PTHR43163">
    <property type="entry name" value="DIPEPTIDE TRANSPORT SYSTEM PERMEASE PROTEIN DPPB-RELATED"/>
    <property type="match status" value="1"/>
</dbReference>
<evidence type="ECO:0000259" key="8">
    <source>
        <dbReference type="PROSITE" id="PS50928"/>
    </source>
</evidence>
<proteinExistence type="inferred from homology"/>
<dbReference type="EMBL" id="JACCBU010000001">
    <property type="protein sequence ID" value="NYE74478.1"/>
    <property type="molecule type" value="Genomic_DNA"/>
</dbReference>
<dbReference type="PROSITE" id="PS50928">
    <property type="entry name" value="ABC_TM1"/>
    <property type="match status" value="1"/>
</dbReference>
<protein>
    <submittedName>
        <fullName evidence="9">Peptide/nickel transport system permease protein</fullName>
    </submittedName>
</protein>
<dbReference type="GO" id="GO:0005886">
    <property type="term" value="C:plasma membrane"/>
    <property type="evidence" value="ECO:0007669"/>
    <property type="project" value="UniProtKB-SubCell"/>
</dbReference>